<keyword evidence="2" id="KW-1185">Reference proteome</keyword>
<sequence>MYTRLMSLSAAAERISRRHWNAACKRQPRRGAPCSSSTARYSKTRLVSVCYAVQMAPDHYSASPATSRPATGRDPKRPRALKLMALKVHQREGSQWESARLSGASLVASRYEGFKLRGQWWRRKRWLEMQRWPGQDKLAWQRNHDEVCMRGGKFNAASRRRARALLAPALT</sequence>
<proteinExistence type="predicted"/>
<name>A0ABD3EQ55_9STRA</name>
<organism evidence="1 2">
    <name type="scientific">Phytophthora oleae</name>
    <dbReference type="NCBI Taxonomy" id="2107226"/>
    <lineage>
        <taxon>Eukaryota</taxon>
        <taxon>Sar</taxon>
        <taxon>Stramenopiles</taxon>
        <taxon>Oomycota</taxon>
        <taxon>Peronosporomycetes</taxon>
        <taxon>Peronosporales</taxon>
        <taxon>Peronosporaceae</taxon>
        <taxon>Phytophthora</taxon>
    </lineage>
</organism>
<accession>A0ABD3EQ55</accession>
<reference evidence="1 2" key="1">
    <citation type="submission" date="2024-09" db="EMBL/GenBank/DDBJ databases">
        <title>Genome sequencing and assembly of Phytophthora oleae, isolate VK10A, causative agent of rot of olive drupes.</title>
        <authorList>
            <person name="Conti Taguali S."/>
            <person name="Riolo M."/>
            <person name="La Spada F."/>
            <person name="Cacciola S.O."/>
            <person name="Dionisio G."/>
        </authorList>
    </citation>
    <scope>NUCLEOTIDE SEQUENCE [LARGE SCALE GENOMIC DNA]</scope>
    <source>
        <strain evidence="1 2">VK10A</strain>
    </source>
</reference>
<comment type="caution">
    <text evidence="1">The sequence shown here is derived from an EMBL/GenBank/DDBJ whole genome shotgun (WGS) entry which is preliminary data.</text>
</comment>
<dbReference type="Proteomes" id="UP001632037">
    <property type="component" value="Unassembled WGS sequence"/>
</dbReference>
<protein>
    <submittedName>
        <fullName evidence="1">Uncharacterized protein</fullName>
    </submittedName>
</protein>
<dbReference type="EMBL" id="JBIMZQ010000083">
    <property type="protein sequence ID" value="KAL3656391.1"/>
    <property type="molecule type" value="Genomic_DNA"/>
</dbReference>
<dbReference type="AlphaFoldDB" id="A0ABD3EQ55"/>
<evidence type="ECO:0000313" key="1">
    <source>
        <dbReference type="EMBL" id="KAL3656391.1"/>
    </source>
</evidence>
<evidence type="ECO:0000313" key="2">
    <source>
        <dbReference type="Proteomes" id="UP001632037"/>
    </source>
</evidence>
<gene>
    <name evidence="1" type="ORF">V7S43_018764</name>
</gene>